<feature type="compositionally biased region" description="Basic and acidic residues" evidence="1">
    <location>
        <begin position="221"/>
        <end position="238"/>
    </location>
</feature>
<keyword evidence="3" id="KW-1185">Reference proteome</keyword>
<name>A0AAV9J0A7_CYACA</name>
<dbReference type="EMBL" id="JANCYW010000015">
    <property type="protein sequence ID" value="KAK4538018.1"/>
    <property type="molecule type" value="Genomic_DNA"/>
</dbReference>
<dbReference type="AlphaFoldDB" id="A0AAV9J0A7"/>
<organism evidence="2 3">
    <name type="scientific">Cyanidium caldarium</name>
    <name type="common">Red alga</name>
    <dbReference type="NCBI Taxonomy" id="2771"/>
    <lineage>
        <taxon>Eukaryota</taxon>
        <taxon>Rhodophyta</taxon>
        <taxon>Bangiophyceae</taxon>
        <taxon>Cyanidiales</taxon>
        <taxon>Cyanidiaceae</taxon>
        <taxon>Cyanidium</taxon>
    </lineage>
</organism>
<sequence>MQLIMFAFSSAIVSRGSVADGRSRRLCCSRREWLGGAPTRVSVYMMSGLHQRRFFFAQRMKDLNRRRFGRASVWQLSAAEGDELQAETATDEEAEAAAVDDTLEAVEEEACGGEAESPQQSMVREVAKKLPRDEDAAADDQEAAPRRSFLPRSTLRILRDASAETCDDGEDEERVGGNGTSTDTQSLENPSAASPDRDASTDDADGTLQPSAVMMEGVPDEPSRYEEELEGSVDHSEAQPDMEEAEGYAAPTGITSVELGRQRLDITYAAKLGWTPQNSGNARYDPSMPFGARKRRQHREPTPTAAMDTADMGDAMAPALEEGMMSPSEPADTEEPPSPAPKKAGLLAFLAKVVLLMQRVLAFIAALLPKLGRRHHPATPLSSLHHHHHHHRRP</sequence>
<evidence type="ECO:0000313" key="3">
    <source>
        <dbReference type="Proteomes" id="UP001301350"/>
    </source>
</evidence>
<feature type="compositionally biased region" description="Basic and acidic residues" evidence="1">
    <location>
        <begin position="125"/>
        <end position="135"/>
    </location>
</feature>
<protein>
    <submittedName>
        <fullName evidence="2">Uncharacterized protein</fullName>
    </submittedName>
</protein>
<gene>
    <name evidence="2" type="ORF">CDCA_CDCA15G4043</name>
</gene>
<evidence type="ECO:0000256" key="1">
    <source>
        <dbReference type="SAM" id="MobiDB-lite"/>
    </source>
</evidence>
<feature type="compositionally biased region" description="Polar residues" evidence="1">
    <location>
        <begin position="180"/>
        <end position="192"/>
    </location>
</feature>
<feature type="region of interest" description="Disordered" evidence="1">
    <location>
        <begin position="106"/>
        <end position="245"/>
    </location>
</feature>
<accession>A0AAV9J0A7</accession>
<comment type="caution">
    <text evidence="2">The sequence shown here is derived from an EMBL/GenBank/DDBJ whole genome shotgun (WGS) entry which is preliminary data.</text>
</comment>
<reference evidence="2 3" key="1">
    <citation type="submission" date="2022-07" db="EMBL/GenBank/DDBJ databases">
        <title>Genome-wide signatures of adaptation to extreme environments.</title>
        <authorList>
            <person name="Cho C.H."/>
            <person name="Yoon H.S."/>
        </authorList>
    </citation>
    <scope>NUCLEOTIDE SEQUENCE [LARGE SCALE GENOMIC DNA]</scope>
    <source>
        <strain evidence="2 3">DBV 063 E5</strain>
    </source>
</reference>
<evidence type="ECO:0000313" key="2">
    <source>
        <dbReference type="EMBL" id="KAK4538018.1"/>
    </source>
</evidence>
<proteinExistence type="predicted"/>
<dbReference type="Proteomes" id="UP001301350">
    <property type="component" value="Unassembled WGS sequence"/>
</dbReference>